<proteinExistence type="predicted"/>
<accession>A0A5B7J9C0</accession>
<dbReference type="EMBL" id="VSRR010084963">
    <property type="protein sequence ID" value="MPC90606.1"/>
    <property type="molecule type" value="Genomic_DNA"/>
</dbReference>
<evidence type="ECO:0000313" key="2">
    <source>
        <dbReference type="Proteomes" id="UP000324222"/>
    </source>
</evidence>
<reference evidence="1 2" key="1">
    <citation type="submission" date="2019-05" db="EMBL/GenBank/DDBJ databases">
        <title>Another draft genome of Portunus trituberculatus and its Hox gene families provides insights of decapod evolution.</title>
        <authorList>
            <person name="Jeong J.-H."/>
            <person name="Song I."/>
            <person name="Kim S."/>
            <person name="Choi T."/>
            <person name="Kim D."/>
            <person name="Ryu S."/>
            <person name="Kim W."/>
        </authorList>
    </citation>
    <scope>NUCLEOTIDE SEQUENCE [LARGE SCALE GENOMIC DNA]</scope>
    <source>
        <tissue evidence="1">Muscle</tissue>
    </source>
</reference>
<name>A0A5B7J9C0_PORTR</name>
<gene>
    <name evidence="1" type="ORF">E2C01_085601</name>
</gene>
<protein>
    <submittedName>
        <fullName evidence="1">Uncharacterized protein</fullName>
    </submittedName>
</protein>
<sequence>MCVHVYVRQQHGQATPPRSSRRDLLVPLPLPGDSLTLVPRRPSGLCCSLRVCHEACRLELYDRSRWRPAGGPLCTAIVSRDGSRCSLALASGHLVTTFLRHSSLDQVWHAWLQVSRPCPARRGVDGAHLYITATVCIRTDVLPSSNVIPSNFKILLNLIDFM</sequence>
<comment type="caution">
    <text evidence="1">The sequence shown here is derived from an EMBL/GenBank/DDBJ whole genome shotgun (WGS) entry which is preliminary data.</text>
</comment>
<evidence type="ECO:0000313" key="1">
    <source>
        <dbReference type="EMBL" id="MPC90606.1"/>
    </source>
</evidence>
<dbReference type="Proteomes" id="UP000324222">
    <property type="component" value="Unassembled WGS sequence"/>
</dbReference>
<dbReference type="AlphaFoldDB" id="A0A5B7J9C0"/>
<keyword evidence="2" id="KW-1185">Reference proteome</keyword>
<organism evidence="1 2">
    <name type="scientific">Portunus trituberculatus</name>
    <name type="common">Swimming crab</name>
    <name type="synonym">Neptunus trituberculatus</name>
    <dbReference type="NCBI Taxonomy" id="210409"/>
    <lineage>
        <taxon>Eukaryota</taxon>
        <taxon>Metazoa</taxon>
        <taxon>Ecdysozoa</taxon>
        <taxon>Arthropoda</taxon>
        <taxon>Crustacea</taxon>
        <taxon>Multicrustacea</taxon>
        <taxon>Malacostraca</taxon>
        <taxon>Eumalacostraca</taxon>
        <taxon>Eucarida</taxon>
        <taxon>Decapoda</taxon>
        <taxon>Pleocyemata</taxon>
        <taxon>Brachyura</taxon>
        <taxon>Eubrachyura</taxon>
        <taxon>Portunoidea</taxon>
        <taxon>Portunidae</taxon>
        <taxon>Portuninae</taxon>
        <taxon>Portunus</taxon>
    </lineage>
</organism>